<keyword evidence="3" id="KW-1185">Reference proteome</keyword>
<name>A0AAV9D435_ACOCL</name>
<reference evidence="2" key="1">
    <citation type="journal article" date="2023" name="Nat. Commun.">
        <title>Diploid and tetraploid genomes of Acorus and the evolution of monocots.</title>
        <authorList>
            <person name="Ma L."/>
            <person name="Liu K.W."/>
            <person name="Li Z."/>
            <person name="Hsiao Y.Y."/>
            <person name="Qi Y."/>
            <person name="Fu T."/>
            <person name="Tang G.D."/>
            <person name="Zhang D."/>
            <person name="Sun W.H."/>
            <person name="Liu D.K."/>
            <person name="Li Y."/>
            <person name="Chen G.Z."/>
            <person name="Liu X.D."/>
            <person name="Liao X.Y."/>
            <person name="Jiang Y.T."/>
            <person name="Yu X."/>
            <person name="Hao Y."/>
            <person name="Huang J."/>
            <person name="Zhao X.W."/>
            <person name="Ke S."/>
            <person name="Chen Y.Y."/>
            <person name="Wu W.L."/>
            <person name="Hsu J.L."/>
            <person name="Lin Y.F."/>
            <person name="Huang M.D."/>
            <person name="Li C.Y."/>
            <person name="Huang L."/>
            <person name="Wang Z.W."/>
            <person name="Zhao X."/>
            <person name="Zhong W.Y."/>
            <person name="Peng D.H."/>
            <person name="Ahmad S."/>
            <person name="Lan S."/>
            <person name="Zhang J.S."/>
            <person name="Tsai W.C."/>
            <person name="Van de Peer Y."/>
            <person name="Liu Z.J."/>
        </authorList>
    </citation>
    <scope>NUCLEOTIDE SEQUENCE</scope>
    <source>
        <strain evidence="2">CP</strain>
    </source>
</reference>
<feature type="region of interest" description="Disordered" evidence="1">
    <location>
        <begin position="39"/>
        <end position="66"/>
    </location>
</feature>
<dbReference type="Proteomes" id="UP001180020">
    <property type="component" value="Unassembled WGS sequence"/>
</dbReference>
<proteinExistence type="predicted"/>
<evidence type="ECO:0000313" key="2">
    <source>
        <dbReference type="EMBL" id="KAK1295945.1"/>
    </source>
</evidence>
<reference evidence="2" key="2">
    <citation type="submission" date="2023-06" db="EMBL/GenBank/DDBJ databases">
        <authorList>
            <person name="Ma L."/>
            <person name="Liu K.-W."/>
            <person name="Li Z."/>
            <person name="Hsiao Y.-Y."/>
            <person name="Qi Y."/>
            <person name="Fu T."/>
            <person name="Tang G."/>
            <person name="Zhang D."/>
            <person name="Sun W.-H."/>
            <person name="Liu D.-K."/>
            <person name="Li Y."/>
            <person name="Chen G.-Z."/>
            <person name="Liu X.-D."/>
            <person name="Liao X.-Y."/>
            <person name="Jiang Y.-T."/>
            <person name="Yu X."/>
            <person name="Hao Y."/>
            <person name="Huang J."/>
            <person name="Zhao X.-W."/>
            <person name="Ke S."/>
            <person name="Chen Y.-Y."/>
            <person name="Wu W.-L."/>
            <person name="Hsu J.-L."/>
            <person name="Lin Y.-F."/>
            <person name="Huang M.-D."/>
            <person name="Li C.-Y."/>
            <person name="Huang L."/>
            <person name="Wang Z.-W."/>
            <person name="Zhao X."/>
            <person name="Zhong W.-Y."/>
            <person name="Peng D.-H."/>
            <person name="Ahmad S."/>
            <person name="Lan S."/>
            <person name="Zhang J.-S."/>
            <person name="Tsai W.-C."/>
            <person name="Van De Peer Y."/>
            <person name="Liu Z.-J."/>
        </authorList>
    </citation>
    <scope>NUCLEOTIDE SEQUENCE</scope>
    <source>
        <strain evidence="2">CP</strain>
        <tissue evidence="2">Leaves</tissue>
    </source>
</reference>
<evidence type="ECO:0000313" key="3">
    <source>
        <dbReference type="Proteomes" id="UP001180020"/>
    </source>
</evidence>
<sequence>MELPSSPCLRMLPEVLNEPHLIVGRLEEIRIDLHKRTGVAPVEGPKSNSVSLPSCHPKKKSPDLPA</sequence>
<gene>
    <name evidence="2" type="ORF">QJS10_CPB15g00962</name>
</gene>
<accession>A0AAV9D435</accession>
<comment type="caution">
    <text evidence="2">The sequence shown here is derived from an EMBL/GenBank/DDBJ whole genome shotgun (WGS) entry which is preliminary data.</text>
</comment>
<organism evidence="2 3">
    <name type="scientific">Acorus calamus</name>
    <name type="common">Sweet flag</name>
    <dbReference type="NCBI Taxonomy" id="4465"/>
    <lineage>
        <taxon>Eukaryota</taxon>
        <taxon>Viridiplantae</taxon>
        <taxon>Streptophyta</taxon>
        <taxon>Embryophyta</taxon>
        <taxon>Tracheophyta</taxon>
        <taxon>Spermatophyta</taxon>
        <taxon>Magnoliopsida</taxon>
        <taxon>Liliopsida</taxon>
        <taxon>Acoraceae</taxon>
        <taxon>Acorus</taxon>
    </lineage>
</organism>
<dbReference type="EMBL" id="JAUJYO010000015">
    <property type="protein sequence ID" value="KAK1295945.1"/>
    <property type="molecule type" value="Genomic_DNA"/>
</dbReference>
<dbReference type="AlphaFoldDB" id="A0AAV9D435"/>
<protein>
    <submittedName>
        <fullName evidence="2">Uncharacterized protein</fullName>
    </submittedName>
</protein>
<evidence type="ECO:0000256" key="1">
    <source>
        <dbReference type="SAM" id="MobiDB-lite"/>
    </source>
</evidence>